<evidence type="ECO:0000313" key="3">
    <source>
        <dbReference type="Proteomes" id="UP001055439"/>
    </source>
</evidence>
<keyword evidence="3" id="KW-1185">Reference proteome</keyword>
<feature type="region of interest" description="Disordered" evidence="1">
    <location>
        <begin position="40"/>
        <end position="62"/>
    </location>
</feature>
<organism evidence="2 3">
    <name type="scientific">Musa troglodytarum</name>
    <name type="common">fe'i banana</name>
    <dbReference type="NCBI Taxonomy" id="320322"/>
    <lineage>
        <taxon>Eukaryota</taxon>
        <taxon>Viridiplantae</taxon>
        <taxon>Streptophyta</taxon>
        <taxon>Embryophyta</taxon>
        <taxon>Tracheophyta</taxon>
        <taxon>Spermatophyta</taxon>
        <taxon>Magnoliopsida</taxon>
        <taxon>Liliopsida</taxon>
        <taxon>Zingiberales</taxon>
        <taxon>Musaceae</taxon>
        <taxon>Musa</taxon>
    </lineage>
</organism>
<accession>A0A9E7FRT4</accession>
<sequence length="124" mass="14002">MTSVEEGEDSRVTDIKQVSWASFVCKEREARDKWFPSSITNDKSWASKPGYAKQQRKRPTTPKSAFALAAPVLFPDISRAPKREGQVSLLHVWIPSGRNYTSITEIPMKQPTSSMESDVVITWT</sequence>
<proteinExistence type="predicted"/>
<dbReference type="EMBL" id="CP097507">
    <property type="protein sequence ID" value="URE00825.1"/>
    <property type="molecule type" value="Genomic_DNA"/>
</dbReference>
<evidence type="ECO:0000313" key="2">
    <source>
        <dbReference type="EMBL" id="URE00825.1"/>
    </source>
</evidence>
<dbReference type="Proteomes" id="UP001055439">
    <property type="component" value="Chromosome 5"/>
</dbReference>
<protein>
    <submittedName>
        <fullName evidence="2">Uncharacterized protein</fullName>
    </submittedName>
</protein>
<evidence type="ECO:0000256" key="1">
    <source>
        <dbReference type="SAM" id="MobiDB-lite"/>
    </source>
</evidence>
<dbReference type="AlphaFoldDB" id="A0A9E7FRT4"/>
<gene>
    <name evidence="2" type="ORF">MUK42_26343</name>
</gene>
<reference evidence="2" key="1">
    <citation type="submission" date="2022-05" db="EMBL/GenBank/DDBJ databases">
        <title>The Musa troglodytarum L. genome provides insights into the mechanism of non-climacteric behaviour and enrichment of carotenoids.</title>
        <authorList>
            <person name="Wang J."/>
        </authorList>
    </citation>
    <scope>NUCLEOTIDE SEQUENCE</scope>
    <source>
        <tissue evidence="2">Leaf</tissue>
    </source>
</reference>
<name>A0A9E7FRT4_9LILI</name>